<accession>A0AAE9YXA3</accession>
<keyword evidence="2" id="KW-1185">Reference proteome</keyword>
<reference evidence="1 2" key="1">
    <citation type="journal article" date="2015" name="Genome Announc.">
        <title>Draft Genome Sequences of Marine Isolates of Thalassomonas viridans and Thalassomonas actiniarum.</title>
        <authorList>
            <person name="Olonade I."/>
            <person name="van Zyl L.J."/>
            <person name="Trindade M."/>
        </authorList>
    </citation>
    <scope>NUCLEOTIDE SEQUENCE [LARGE SCALE GENOMIC DNA]</scope>
    <source>
        <strain evidence="1 2">A5K-106</strain>
    </source>
</reference>
<dbReference type="RefSeq" id="WP_044835583.1">
    <property type="nucleotide sequence ID" value="NZ_CP059736.1"/>
</dbReference>
<dbReference type="KEGG" id="tact:SG35_029790"/>
<reference evidence="1 2" key="2">
    <citation type="journal article" date="2022" name="Mar. Drugs">
        <title>Bioassay-Guided Fractionation Leads to the Detection of Cholic Acid Generated by the Rare Thalassomonas sp.</title>
        <authorList>
            <person name="Pheiffer F."/>
            <person name="Schneider Y.K."/>
            <person name="Hansen E.H."/>
            <person name="Andersen J.H."/>
            <person name="Isaksson J."/>
            <person name="Busche T."/>
            <person name="R C."/>
            <person name="Kalinowski J."/>
            <person name="Zyl L.V."/>
            <person name="Trindade M."/>
        </authorList>
    </citation>
    <scope>NUCLEOTIDE SEQUENCE [LARGE SCALE GENOMIC DNA]</scope>
    <source>
        <strain evidence="1 2">A5K-106</strain>
    </source>
</reference>
<proteinExistence type="predicted"/>
<name>A0AAE9YXA3_9GAMM</name>
<evidence type="ECO:0000313" key="2">
    <source>
        <dbReference type="Proteomes" id="UP000032568"/>
    </source>
</evidence>
<protein>
    <submittedName>
        <fullName evidence="1">Uncharacterized protein</fullName>
    </submittedName>
</protein>
<sequence length="138" mass="15423">MHTFLAFLSLSLIATTVFSEEIPRTKDGRMGTKCFPQYQGETEEVCSVTIAQLVITPERYHGKKVMVHGELSMHFEGTGVKSGDHKVWIQTDDIDKYSSLEGKHVLVQGTYNGLKFGHGGMWGGAIESPSRIEFRVKM</sequence>
<evidence type="ECO:0000313" key="1">
    <source>
        <dbReference type="EMBL" id="WDE02598.1"/>
    </source>
</evidence>
<gene>
    <name evidence="1" type="ORF">SG35_029790</name>
</gene>
<dbReference type="AlphaFoldDB" id="A0AAE9YXA3"/>
<organism evidence="1 2">
    <name type="scientific">Thalassomonas actiniarum</name>
    <dbReference type="NCBI Taxonomy" id="485447"/>
    <lineage>
        <taxon>Bacteria</taxon>
        <taxon>Pseudomonadati</taxon>
        <taxon>Pseudomonadota</taxon>
        <taxon>Gammaproteobacteria</taxon>
        <taxon>Alteromonadales</taxon>
        <taxon>Colwelliaceae</taxon>
        <taxon>Thalassomonas</taxon>
    </lineage>
</organism>
<dbReference type="Proteomes" id="UP000032568">
    <property type="component" value="Chromosome pTact"/>
</dbReference>
<dbReference type="EMBL" id="CP059736">
    <property type="protein sequence ID" value="WDE02598.1"/>
    <property type="molecule type" value="Genomic_DNA"/>
</dbReference>